<gene>
    <name evidence="13" type="ORF">Lsai_0095</name>
</gene>
<dbReference type="GO" id="GO:0004844">
    <property type="term" value="F:uracil DNA N-glycosylase activity"/>
    <property type="evidence" value="ECO:0007669"/>
    <property type="project" value="UniProtKB-EC"/>
</dbReference>
<dbReference type="STRING" id="28087.Lsai_0095"/>
<evidence type="ECO:0000256" key="2">
    <source>
        <dbReference type="ARBA" id="ARBA00006521"/>
    </source>
</evidence>
<evidence type="ECO:0000256" key="9">
    <source>
        <dbReference type="ARBA" id="ARBA00023004"/>
    </source>
</evidence>
<keyword evidence="6" id="KW-0479">Metal-binding</keyword>
<keyword evidence="11" id="KW-0234">DNA repair</keyword>
<dbReference type="InterPro" id="IPR051536">
    <property type="entry name" value="UDG_Type-4/5"/>
</dbReference>
<evidence type="ECO:0000256" key="7">
    <source>
        <dbReference type="ARBA" id="ARBA00022763"/>
    </source>
</evidence>
<dbReference type="Gene3D" id="3.40.470.10">
    <property type="entry name" value="Uracil-DNA glycosylase-like domain"/>
    <property type="match status" value="1"/>
</dbReference>
<evidence type="ECO:0000256" key="4">
    <source>
        <dbReference type="ARBA" id="ARBA00019403"/>
    </source>
</evidence>
<keyword evidence="8" id="KW-0378">Hydrolase</keyword>
<feature type="domain" description="Uracil-DNA glycosylase-like" evidence="12">
    <location>
        <begin position="84"/>
        <end position="230"/>
    </location>
</feature>
<dbReference type="EC" id="3.2.2.27" evidence="3"/>
<organism evidence="13 14">
    <name type="scientific">Legionella sainthelensi</name>
    <dbReference type="NCBI Taxonomy" id="28087"/>
    <lineage>
        <taxon>Bacteria</taxon>
        <taxon>Pseudomonadati</taxon>
        <taxon>Pseudomonadota</taxon>
        <taxon>Gammaproteobacteria</taxon>
        <taxon>Legionellales</taxon>
        <taxon>Legionellaceae</taxon>
        <taxon>Legionella</taxon>
    </lineage>
</organism>
<dbReference type="CDD" id="cd10030">
    <property type="entry name" value="UDG-F4_TTUDGA_SPO1dp_like"/>
    <property type="match status" value="1"/>
</dbReference>
<keyword evidence="7" id="KW-0227">DNA damage</keyword>
<dbReference type="GO" id="GO:0046872">
    <property type="term" value="F:metal ion binding"/>
    <property type="evidence" value="ECO:0007669"/>
    <property type="project" value="UniProtKB-KW"/>
</dbReference>
<evidence type="ECO:0000313" key="14">
    <source>
        <dbReference type="Proteomes" id="UP000054621"/>
    </source>
</evidence>
<evidence type="ECO:0000256" key="8">
    <source>
        <dbReference type="ARBA" id="ARBA00022801"/>
    </source>
</evidence>
<dbReference type="Proteomes" id="UP000054621">
    <property type="component" value="Unassembled WGS sequence"/>
</dbReference>
<evidence type="ECO:0000256" key="6">
    <source>
        <dbReference type="ARBA" id="ARBA00022723"/>
    </source>
</evidence>
<accession>A0A0W0YUT7</accession>
<evidence type="ECO:0000256" key="5">
    <source>
        <dbReference type="ARBA" id="ARBA00022485"/>
    </source>
</evidence>
<dbReference type="eggNOG" id="COG1573">
    <property type="taxonomic scope" value="Bacteria"/>
</dbReference>
<dbReference type="AlphaFoldDB" id="A0A0W0YUT7"/>
<sequence>MAIRFAHLRFMLRNQLPTNLNVIFIENGSFMSDELKHYYLQAMGIDLWKLRQSNSCQKDLSSLAKEVASCIRCPLHKTRTQTVFYRGDEKAKLMIIGEAPGFYEDQQGLPFVGKAGGLLNQMLQSVEMAEKDVYIANVLKCRPPNNRDPHLDEIAQCSSFLVRQIELIKPYLILALGRFAGQFLLNKPLSLKQLRNTIHYYNDIPFIVSYHPAYLLRNPADKKKTYTDLLTVKKLLTEKMG</sequence>
<evidence type="ECO:0000256" key="11">
    <source>
        <dbReference type="ARBA" id="ARBA00023204"/>
    </source>
</evidence>
<dbReference type="Pfam" id="PF03167">
    <property type="entry name" value="UDG"/>
    <property type="match status" value="1"/>
</dbReference>
<name>A0A0W0YUT7_9GAMM</name>
<comment type="catalytic activity">
    <reaction evidence="1">
        <text>Hydrolyzes single-stranded DNA or mismatched double-stranded DNA and polynucleotides, releasing free uracil.</text>
        <dbReference type="EC" id="3.2.2.27"/>
    </reaction>
</comment>
<dbReference type="PATRIC" id="fig|28087.4.peg.100"/>
<dbReference type="PANTHER" id="PTHR33693:SF1">
    <property type="entry name" value="TYPE-4 URACIL-DNA GLYCOSYLASE"/>
    <property type="match status" value="1"/>
</dbReference>
<dbReference type="GO" id="GO:0051539">
    <property type="term" value="F:4 iron, 4 sulfur cluster binding"/>
    <property type="evidence" value="ECO:0007669"/>
    <property type="project" value="UniProtKB-KW"/>
</dbReference>
<dbReference type="SMART" id="SM00986">
    <property type="entry name" value="UDG"/>
    <property type="match status" value="1"/>
</dbReference>
<evidence type="ECO:0000313" key="13">
    <source>
        <dbReference type="EMBL" id="KTD60637.1"/>
    </source>
</evidence>
<dbReference type="EMBL" id="LNYV01000001">
    <property type="protein sequence ID" value="KTD60637.1"/>
    <property type="molecule type" value="Genomic_DNA"/>
</dbReference>
<dbReference type="NCBIfam" id="TIGR00758">
    <property type="entry name" value="UDG_fam4"/>
    <property type="match status" value="1"/>
</dbReference>
<evidence type="ECO:0000256" key="1">
    <source>
        <dbReference type="ARBA" id="ARBA00001400"/>
    </source>
</evidence>
<keyword evidence="5" id="KW-0004">4Fe-4S</keyword>
<evidence type="ECO:0000256" key="3">
    <source>
        <dbReference type="ARBA" id="ARBA00012030"/>
    </source>
</evidence>
<keyword evidence="10" id="KW-0411">Iron-sulfur</keyword>
<evidence type="ECO:0000259" key="12">
    <source>
        <dbReference type="SMART" id="SM00986"/>
    </source>
</evidence>
<dbReference type="InterPro" id="IPR005273">
    <property type="entry name" value="Ura-DNA_glyco_family4"/>
</dbReference>
<dbReference type="PANTHER" id="PTHR33693">
    <property type="entry name" value="TYPE-5 URACIL-DNA GLYCOSYLASE"/>
    <property type="match status" value="1"/>
</dbReference>
<proteinExistence type="inferred from homology"/>
<dbReference type="InterPro" id="IPR005122">
    <property type="entry name" value="Uracil-DNA_glycosylase-like"/>
</dbReference>
<dbReference type="InterPro" id="IPR036895">
    <property type="entry name" value="Uracil-DNA_glycosylase-like_sf"/>
</dbReference>
<reference evidence="13 14" key="1">
    <citation type="submission" date="2015-11" db="EMBL/GenBank/DDBJ databases">
        <title>Genomic analysis of 38 Legionella species identifies large and diverse effector repertoires.</title>
        <authorList>
            <person name="Burstein D."/>
            <person name="Amaro F."/>
            <person name="Zusman T."/>
            <person name="Lifshitz Z."/>
            <person name="Cohen O."/>
            <person name="Gilbert J.A."/>
            <person name="Pupko T."/>
            <person name="Shuman H.A."/>
            <person name="Segal G."/>
        </authorList>
    </citation>
    <scope>NUCLEOTIDE SEQUENCE [LARGE SCALE GENOMIC DNA]</scope>
    <source>
        <strain evidence="13 14">Mt.St.Helens-4</strain>
    </source>
</reference>
<dbReference type="SMART" id="SM00987">
    <property type="entry name" value="UreE_C"/>
    <property type="match status" value="1"/>
</dbReference>
<comment type="similarity">
    <text evidence="2">Belongs to the uracil-DNA glycosylase (UDG) superfamily. Type 4 (UDGa) family.</text>
</comment>
<dbReference type="GO" id="GO:0006281">
    <property type="term" value="P:DNA repair"/>
    <property type="evidence" value="ECO:0007669"/>
    <property type="project" value="UniProtKB-KW"/>
</dbReference>
<dbReference type="SUPFAM" id="SSF52141">
    <property type="entry name" value="Uracil-DNA glycosylase-like"/>
    <property type="match status" value="1"/>
</dbReference>
<keyword evidence="9" id="KW-0408">Iron</keyword>
<comment type="caution">
    <text evidence="13">The sequence shown here is derived from an EMBL/GenBank/DDBJ whole genome shotgun (WGS) entry which is preliminary data.</text>
</comment>
<evidence type="ECO:0000256" key="10">
    <source>
        <dbReference type="ARBA" id="ARBA00023014"/>
    </source>
</evidence>
<protein>
    <recommendedName>
        <fullName evidence="4">Type-4 uracil-DNA glycosylase</fullName>
        <ecNumber evidence="3">3.2.2.27</ecNumber>
    </recommendedName>
</protein>